<dbReference type="PROSITE" id="PS00221">
    <property type="entry name" value="MIP"/>
    <property type="match status" value="1"/>
</dbReference>
<keyword evidence="2 6" id="KW-0813">Transport</keyword>
<evidence type="ECO:0000256" key="3">
    <source>
        <dbReference type="ARBA" id="ARBA00022692"/>
    </source>
</evidence>
<dbReference type="InterPro" id="IPR023271">
    <property type="entry name" value="Aquaporin-like"/>
</dbReference>
<dbReference type="EMBL" id="JAYKXN010000001">
    <property type="protein sequence ID" value="KAK7318856.1"/>
    <property type="molecule type" value="Genomic_DNA"/>
</dbReference>
<dbReference type="GO" id="GO:0016020">
    <property type="term" value="C:membrane"/>
    <property type="evidence" value="ECO:0007669"/>
    <property type="project" value="UniProtKB-SubCell"/>
</dbReference>
<dbReference type="AlphaFoldDB" id="A0AAN9KL03"/>
<evidence type="ECO:0000313" key="8">
    <source>
        <dbReference type="EMBL" id="KAK7318856.1"/>
    </source>
</evidence>
<dbReference type="Gene3D" id="1.20.1080.10">
    <property type="entry name" value="Glycerol uptake facilitator protein"/>
    <property type="match status" value="1"/>
</dbReference>
<comment type="similarity">
    <text evidence="6">Belongs to the MIP/aquaporin (TC 1.A.8) family.</text>
</comment>
<evidence type="ECO:0000256" key="1">
    <source>
        <dbReference type="ARBA" id="ARBA00004141"/>
    </source>
</evidence>
<dbReference type="PANTHER" id="PTHR45724:SF18">
    <property type="entry name" value="NODULIN-26"/>
    <property type="match status" value="1"/>
</dbReference>
<reference evidence="8 10" key="1">
    <citation type="submission" date="2024-01" db="EMBL/GenBank/DDBJ databases">
        <title>The genomes of 5 underutilized Papilionoideae crops provide insights into root nodulation and disease resistance.</title>
        <authorList>
            <person name="Yuan L."/>
        </authorList>
    </citation>
    <scope>NUCLEOTIDE SEQUENCE [LARGE SCALE GENOMIC DNA]</scope>
    <source>
        <strain evidence="8">LY-2023</strain>
        <tissue evidence="8">Leaf</tissue>
    </source>
</reference>
<dbReference type="Proteomes" id="UP001359559">
    <property type="component" value="Unassembled WGS sequence"/>
</dbReference>
<evidence type="ECO:0000256" key="2">
    <source>
        <dbReference type="ARBA" id="ARBA00022448"/>
    </source>
</evidence>
<dbReference type="PRINTS" id="PR00783">
    <property type="entry name" value="MINTRINSICP"/>
</dbReference>
<dbReference type="NCBIfam" id="TIGR00861">
    <property type="entry name" value="MIP"/>
    <property type="match status" value="1"/>
</dbReference>
<feature type="transmembrane region" description="Helical" evidence="7">
    <location>
        <begin position="186"/>
        <end position="205"/>
    </location>
</feature>
<feature type="transmembrane region" description="Helical" evidence="7">
    <location>
        <begin position="65"/>
        <end position="87"/>
    </location>
</feature>
<keyword evidence="10" id="KW-1185">Reference proteome</keyword>
<dbReference type="InterPro" id="IPR000425">
    <property type="entry name" value="MIP"/>
</dbReference>
<dbReference type="GO" id="GO:0015267">
    <property type="term" value="F:channel activity"/>
    <property type="evidence" value="ECO:0007669"/>
    <property type="project" value="InterPro"/>
</dbReference>
<dbReference type="CDD" id="cd00333">
    <property type="entry name" value="MIP"/>
    <property type="match status" value="1"/>
</dbReference>
<dbReference type="SUPFAM" id="SSF81338">
    <property type="entry name" value="Aquaporin-like"/>
    <property type="match status" value="1"/>
</dbReference>
<proteinExistence type="inferred from homology"/>
<keyword evidence="4 7" id="KW-1133">Transmembrane helix</keyword>
<accession>A0AAN9KL03</accession>
<organism evidence="8 10">
    <name type="scientific">Clitoria ternatea</name>
    <name type="common">Butterfly pea</name>
    <dbReference type="NCBI Taxonomy" id="43366"/>
    <lineage>
        <taxon>Eukaryota</taxon>
        <taxon>Viridiplantae</taxon>
        <taxon>Streptophyta</taxon>
        <taxon>Embryophyta</taxon>
        <taxon>Tracheophyta</taxon>
        <taxon>Spermatophyta</taxon>
        <taxon>Magnoliopsida</taxon>
        <taxon>eudicotyledons</taxon>
        <taxon>Gunneridae</taxon>
        <taxon>Pentapetalae</taxon>
        <taxon>rosids</taxon>
        <taxon>fabids</taxon>
        <taxon>Fabales</taxon>
        <taxon>Fabaceae</taxon>
        <taxon>Papilionoideae</taxon>
        <taxon>50 kb inversion clade</taxon>
        <taxon>NPAAA clade</taxon>
        <taxon>indigoferoid/millettioid clade</taxon>
        <taxon>Phaseoleae</taxon>
        <taxon>Clitoria</taxon>
    </lineage>
</organism>
<feature type="transmembrane region" description="Helical" evidence="7">
    <location>
        <begin position="156"/>
        <end position="174"/>
    </location>
</feature>
<dbReference type="EMBL" id="JAYKXN010000001">
    <property type="protein sequence ID" value="KAK7318857.1"/>
    <property type="molecule type" value="Genomic_DNA"/>
</dbReference>
<dbReference type="PANTHER" id="PTHR45724">
    <property type="entry name" value="AQUAPORIN NIP2-1"/>
    <property type="match status" value="1"/>
</dbReference>
<gene>
    <name evidence="8" type="ORF">RJT34_03563</name>
    <name evidence="9" type="ORF">RJT34_03564</name>
</gene>
<dbReference type="Pfam" id="PF00230">
    <property type="entry name" value="MIP"/>
    <property type="match status" value="1"/>
</dbReference>
<keyword evidence="5 7" id="KW-0472">Membrane</keyword>
<evidence type="ECO:0000313" key="9">
    <source>
        <dbReference type="EMBL" id="KAK7318857.1"/>
    </source>
</evidence>
<feature type="transmembrane region" description="Helical" evidence="7">
    <location>
        <begin position="225"/>
        <end position="246"/>
    </location>
</feature>
<evidence type="ECO:0000313" key="10">
    <source>
        <dbReference type="Proteomes" id="UP001359559"/>
    </source>
</evidence>
<feature type="transmembrane region" description="Helical" evidence="7">
    <location>
        <begin position="39"/>
        <end position="59"/>
    </location>
</feature>
<evidence type="ECO:0000256" key="4">
    <source>
        <dbReference type="ARBA" id="ARBA00022989"/>
    </source>
</evidence>
<name>A0AAN9KL03_CLITE</name>
<comment type="caution">
    <text evidence="8">The sequence shown here is derived from an EMBL/GenBank/DDBJ whole genome shotgun (WGS) entry which is preliminary data.</text>
</comment>
<dbReference type="InterPro" id="IPR022357">
    <property type="entry name" value="MIP_CS"/>
</dbReference>
<sequence length="269" mass="28471">MADNSASETHEVVLNVSKDASKTPETSESLVSVPFLQKLVAEAVGTYFLIFAGCGSIAVNKEYDNVVTLPGIGIVWGLTVMVLVYTLGHISGGHFNPAVTIAFASTRRFPLKQVAAYVVSQLIGGTLGSGTVRLIFNGRRNLFTGTVPSGSELQAFVVEFIITFFLMFVISGVATDNRAIGELAGLAIGSTILLNVIIAGPVTGASMNPVRSLGNAITYGEYRGIWIYLLSPTLGAVAGAWVYNIVRYTDKPLTEITKSVSFLKGVGRG</sequence>
<evidence type="ECO:0000256" key="6">
    <source>
        <dbReference type="RuleBase" id="RU000477"/>
    </source>
</evidence>
<evidence type="ECO:0000256" key="5">
    <source>
        <dbReference type="ARBA" id="ARBA00023136"/>
    </source>
</evidence>
<comment type="subcellular location">
    <subcellularLocation>
        <location evidence="1">Membrane</location>
        <topology evidence="1">Multi-pass membrane protein</topology>
    </subcellularLocation>
</comment>
<dbReference type="InterPro" id="IPR034294">
    <property type="entry name" value="Aquaporin_transptr"/>
</dbReference>
<protein>
    <submittedName>
        <fullName evidence="8">Uncharacterized protein</fullName>
    </submittedName>
</protein>
<keyword evidence="3 6" id="KW-0812">Transmembrane</keyword>
<evidence type="ECO:0000256" key="7">
    <source>
        <dbReference type="SAM" id="Phobius"/>
    </source>
</evidence>